<reference evidence="2" key="2">
    <citation type="journal article" date="2023" name="IMA Fungus">
        <title>Comparative genomic study of the Penicillium genus elucidates a diverse pangenome and 15 lateral gene transfer events.</title>
        <authorList>
            <person name="Petersen C."/>
            <person name="Sorensen T."/>
            <person name="Nielsen M.R."/>
            <person name="Sondergaard T.E."/>
            <person name="Sorensen J.L."/>
            <person name="Fitzpatrick D.A."/>
            <person name="Frisvad J.C."/>
            <person name="Nielsen K.L."/>
        </authorList>
    </citation>
    <scope>NUCLEOTIDE SEQUENCE</scope>
    <source>
        <strain evidence="2">IBT 29495</strain>
    </source>
</reference>
<dbReference type="OrthoDB" id="4352076at2759"/>
<accession>A0A9X0CCY6</accession>
<dbReference type="Proteomes" id="UP001149954">
    <property type="component" value="Unassembled WGS sequence"/>
</dbReference>
<feature type="compositionally biased region" description="Basic and acidic residues" evidence="1">
    <location>
        <begin position="53"/>
        <end position="63"/>
    </location>
</feature>
<feature type="region of interest" description="Disordered" evidence="1">
    <location>
        <begin position="45"/>
        <end position="78"/>
    </location>
</feature>
<keyword evidence="3" id="KW-1185">Reference proteome</keyword>
<proteinExistence type="predicted"/>
<feature type="region of interest" description="Disordered" evidence="1">
    <location>
        <begin position="1"/>
        <end position="22"/>
    </location>
</feature>
<sequence>MLQPTKIKRPASSPELSETTGAAIVKTLEDDDSATEIARDLRVARSTVHGTKMRFEERKDMTPKPRSGHPSELGEQTTRCTLAEERGSTQLGYYCSRSTMSRITRQDDQKDTR</sequence>
<gene>
    <name evidence="2" type="ORF">N7463_001490</name>
</gene>
<comment type="caution">
    <text evidence="2">The sequence shown here is derived from an EMBL/GenBank/DDBJ whole genome shotgun (WGS) entry which is preliminary data.</text>
</comment>
<name>A0A9X0CCY6_9EURO</name>
<dbReference type="InterPro" id="IPR009057">
    <property type="entry name" value="Homeodomain-like_sf"/>
</dbReference>
<protein>
    <submittedName>
        <fullName evidence="2">Uncharacterized protein</fullName>
    </submittedName>
</protein>
<dbReference type="SUPFAM" id="SSF46689">
    <property type="entry name" value="Homeodomain-like"/>
    <property type="match status" value="1"/>
</dbReference>
<evidence type="ECO:0000313" key="2">
    <source>
        <dbReference type="EMBL" id="KAJ5521037.1"/>
    </source>
</evidence>
<reference evidence="2" key="1">
    <citation type="submission" date="2022-12" db="EMBL/GenBank/DDBJ databases">
        <authorList>
            <person name="Petersen C."/>
        </authorList>
    </citation>
    <scope>NUCLEOTIDE SEQUENCE</scope>
    <source>
        <strain evidence="2">IBT 29495</strain>
    </source>
</reference>
<dbReference type="EMBL" id="JAPWDS010000001">
    <property type="protein sequence ID" value="KAJ5521037.1"/>
    <property type="molecule type" value="Genomic_DNA"/>
</dbReference>
<organism evidence="2 3">
    <name type="scientific">Penicillium fimorum</name>
    <dbReference type="NCBI Taxonomy" id="1882269"/>
    <lineage>
        <taxon>Eukaryota</taxon>
        <taxon>Fungi</taxon>
        <taxon>Dikarya</taxon>
        <taxon>Ascomycota</taxon>
        <taxon>Pezizomycotina</taxon>
        <taxon>Eurotiomycetes</taxon>
        <taxon>Eurotiomycetidae</taxon>
        <taxon>Eurotiales</taxon>
        <taxon>Aspergillaceae</taxon>
        <taxon>Penicillium</taxon>
    </lineage>
</organism>
<dbReference type="AlphaFoldDB" id="A0A9X0CCY6"/>
<evidence type="ECO:0000256" key="1">
    <source>
        <dbReference type="SAM" id="MobiDB-lite"/>
    </source>
</evidence>
<evidence type="ECO:0000313" key="3">
    <source>
        <dbReference type="Proteomes" id="UP001149954"/>
    </source>
</evidence>